<dbReference type="Gene3D" id="2.40.40.10">
    <property type="entry name" value="RlpA-like domain"/>
    <property type="match status" value="2"/>
</dbReference>
<keyword evidence="4" id="KW-0961">Cell wall biogenesis/degradation</keyword>
<dbReference type="PANTHER" id="PTHR30124:SF0">
    <property type="entry name" value="MEMBRANE-BOUND LYTIC MUREIN TRANSGLYCOSYLASE A"/>
    <property type="match status" value="1"/>
</dbReference>
<dbReference type="SMART" id="SM00925">
    <property type="entry name" value="MltA"/>
    <property type="match status" value="1"/>
</dbReference>
<dbReference type="GO" id="GO:0009254">
    <property type="term" value="P:peptidoglycan turnover"/>
    <property type="evidence" value="ECO:0007669"/>
    <property type="project" value="InterPro"/>
</dbReference>
<dbReference type="PIRSF" id="PIRSF019422">
    <property type="entry name" value="MltA"/>
    <property type="match status" value="1"/>
</dbReference>
<protein>
    <recommendedName>
        <fullName evidence="2">peptidoglycan lytic exotransglycosylase</fullName>
        <ecNumber evidence="2">4.2.2.n1</ecNumber>
    </recommendedName>
    <alternativeName>
        <fullName evidence="5">Murein hydrolase A</fullName>
    </alternativeName>
</protein>
<dbReference type="InterPro" id="IPR036908">
    <property type="entry name" value="RlpA-like_sf"/>
</dbReference>
<evidence type="ECO:0000256" key="2">
    <source>
        <dbReference type="ARBA" id="ARBA00012587"/>
    </source>
</evidence>
<comment type="catalytic activity">
    <reaction evidence="1">
        <text>Exolytic cleavage of the (1-&gt;4)-beta-glycosidic linkage between N-acetylmuramic acid (MurNAc) and N-acetylglucosamine (GlcNAc) residues in peptidoglycan, from either the reducing or the non-reducing ends of the peptidoglycan chains, with concomitant formation of a 1,6-anhydrobond in the MurNAc residue.</text>
        <dbReference type="EC" id="4.2.2.n1"/>
    </reaction>
</comment>
<dbReference type="EMBL" id="VICH01000009">
    <property type="protein sequence ID" value="TQV66607.1"/>
    <property type="molecule type" value="Genomic_DNA"/>
</dbReference>
<evidence type="ECO:0000256" key="3">
    <source>
        <dbReference type="ARBA" id="ARBA00023239"/>
    </source>
</evidence>
<evidence type="ECO:0000256" key="6">
    <source>
        <dbReference type="SAM" id="SignalP"/>
    </source>
</evidence>
<dbReference type="OrthoDB" id="9783686at2"/>
<dbReference type="GO" id="GO:0004553">
    <property type="term" value="F:hydrolase activity, hydrolyzing O-glycosyl compounds"/>
    <property type="evidence" value="ECO:0007669"/>
    <property type="project" value="InterPro"/>
</dbReference>
<evidence type="ECO:0000256" key="4">
    <source>
        <dbReference type="ARBA" id="ARBA00023316"/>
    </source>
</evidence>
<dbReference type="PANTHER" id="PTHR30124">
    <property type="entry name" value="MEMBRANE-BOUND LYTIC MUREIN TRANSGLYCOSYLASE A"/>
    <property type="match status" value="1"/>
</dbReference>
<comment type="caution">
    <text evidence="8">The sequence shown here is derived from an EMBL/GenBank/DDBJ whole genome shotgun (WGS) entry which is preliminary data.</text>
</comment>
<dbReference type="Pfam" id="PF06725">
    <property type="entry name" value="3D"/>
    <property type="match status" value="1"/>
</dbReference>
<organism evidence="8 9">
    <name type="scientific">Aliiroseovarius halocynthiae</name>
    <dbReference type="NCBI Taxonomy" id="985055"/>
    <lineage>
        <taxon>Bacteria</taxon>
        <taxon>Pseudomonadati</taxon>
        <taxon>Pseudomonadota</taxon>
        <taxon>Alphaproteobacteria</taxon>
        <taxon>Rhodobacterales</taxon>
        <taxon>Paracoccaceae</taxon>
        <taxon>Aliiroseovarius</taxon>
    </lineage>
</organism>
<evidence type="ECO:0000256" key="5">
    <source>
        <dbReference type="ARBA" id="ARBA00030918"/>
    </source>
</evidence>
<dbReference type="GO" id="GO:0009253">
    <property type="term" value="P:peptidoglycan catabolic process"/>
    <property type="evidence" value="ECO:0007669"/>
    <property type="project" value="TreeGrafter"/>
</dbReference>
<evidence type="ECO:0000259" key="7">
    <source>
        <dbReference type="SMART" id="SM00925"/>
    </source>
</evidence>
<reference evidence="8 9" key="1">
    <citation type="submission" date="2019-06" db="EMBL/GenBank/DDBJ databases">
        <title>A novel species of marine bacteria.</title>
        <authorList>
            <person name="Wang Y."/>
        </authorList>
    </citation>
    <scope>NUCLEOTIDE SEQUENCE [LARGE SCALE GENOMIC DNA]</scope>
    <source>
        <strain evidence="8 9">MA1-10</strain>
    </source>
</reference>
<dbReference type="Gene3D" id="2.40.240.50">
    <property type="entry name" value="Barwin-like endoglucanases"/>
    <property type="match status" value="1"/>
</dbReference>
<name>A0A545SNS2_9RHOB</name>
<feature type="signal peptide" evidence="6">
    <location>
        <begin position="1"/>
        <end position="18"/>
    </location>
</feature>
<dbReference type="Proteomes" id="UP000315816">
    <property type="component" value="Unassembled WGS sequence"/>
</dbReference>
<dbReference type="GO" id="GO:0071555">
    <property type="term" value="P:cell wall organization"/>
    <property type="evidence" value="ECO:0007669"/>
    <property type="project" value="UniProtKB-KW"/>
</dbReference>
<sequence length="342" mass="38137">MLRGLACALALLAMPAHAGLGEARITLIPFEELDGWEDDNHQDALRVFLDTCRDLDEPQWRPICAVAQTQSDGKAFFEIFFRPLLIEDGATPLFTAYYEPELQGSRFETSVYRYPVYAKPPEVAGQQWLPRRNIEEGDTMKGRGLEIAWVSDPVDLQFLQIQGSGRIRLSDGSSIRLGYGGSNGHSFRSLGKELVRRGVYNQHQVSQAVIRNWVRRNPEAGHDLLMSNPSYVFFRKIGAVSAEKGPLGAMNRSITAHRSLAVDPKYTPLGAPVWLEKDGAEPFRRLMVAQDTGSRVKGAQRADIFWGTGDQAGKLAGQIKDQGRMLVLLPIQRAYALLPEEE</sequence>
<feature type="chain" id="PRO_5021704501" description="peptidoglycan lytic exotransglycosylase" evidence="6">
    <location>
        <begin position="19"/>
        <end position="342"/>
    </location>
</feature>
<dbReference type="AlphaFoldDB" id="A0A545SNS2"/>
<dbReference type="Pfam" id="PF03562">
    <property type="entry name" value="MltA"/>
    <property type="match status" value="1"/>
</dbReference>
<dbReference type="InterPro" id="IPR010611">
    <property type="entry name" value="3D_dom"/>
</dbReference>
<dbReference type="InterPro" id="IPR026044">
    <property type="entry name" value="MltA"/>
</dbReference>
<keyword evidence="6" id="KW-0732">Signal</keyword>
<dbReference type="SUPFAM" id="SSF50685">
    <property type="entry name" value="Barwin-like endoglucanases"/>
    <property type="match status" value="1"/>
</dbReference>
<dbReference type="GO" id="GO:0019867">
    <property type="term" value="C:outer membrane"/>
    <property type="evidence" value="ECO:0007669"/>
    <property type="project" value="InterPro"/>
</dbReference>
<evidence type="ECO:0000313" key="8">
    <source>
        <dbReference type="EMBL" id="TQV66607.1"/>
    </source>
</evidence>
<gene>
    <name evidence="8" type="ORF">FIL88_12845</name>
</gene>
<dbReference type="GO" id="GO:0008933">
    <property type="term" value="F:peptidoglycan lytic transglycosylase activity"/>
    <property type="evidence" value="ECO:0007669"/>
    <property type="project" value="TreeGrafter"/>
</dbReference>
<dbReference type="RefSeq" id="WP_142854272.1">
    <property type="nucleotide sequence ID" value="NZ_FXWW01000005.1"/>
</dbReference>
<evidence type="ECO:0000256" key="1">
    <source>
        <dbReference type="ARBA" id="ARBA00001420"/>
    </source>
</evidence>
<keyword evidence="9" id="KW-1185">Reference proteome</keyword>
<dbReference type="CDD" id="cd14668">
    <property type="entry name" value="mlta_B"/>
    <property type="match status" value="1"/>
</dbReference>
<dbReference type="EC" id="4.2.2.n1" evidence="2"/>
<keyword evidence="3" id="KW-0456">Lyase</keyword>
<feature type="domain" description="Lytic transglycosylase MltA" evidence="7">
    <location>
        <begin position="101"/>
        <end position="235"/>
    </location>
</feature>
<proteinExistence type="predicted"/>
<evidence type="ECO:0000313" key="9">
    <source>
        <dbReference type="Proteomes" id="UP000315816"/>
    </source>
</evidence>
<dbReference type="InterPro" id="IPR005300">
    <property type="entry name" value="MltA_B"/>
</dbReference>
<dbReference type="CDD" id="cd14485">
    <property type="entry name" value="mltA_like_LT_A"/>
    <property type="match status" value="1"/>
</dbReference>
<accession>A0A545SNS2</accession>